<dbReference type="RefSeq" id="WP_345310807.1">
    <property type="nucleotide sequence ID" value="NZ_BAABLN010000010.1"/>
</dbReference>
<organism evidence="1 2">
    <name type="scientific">Kocuria gwangalliensis</name>
    <dbReference type="NCBI Taxonomy" id="501592"/>
    <lineage>
        <taxon>Bacteria</taxon>
        <taxon>Bacillati</taxon>
        <taxon>Actinomycetota</taxon>
        <taxon>Actinomycetes</taxon>
        <taxon>Micrococcales</taxon>
        <taxon>Micrococcaceae</taxon>
        <taxon>Kocuria</taxon>
    </lineage>
</organism>
<evidence type="ECO:0000313" key="2">
    <source>
        <dbReference type="Proteomes" id="UP001501446"/>
    </source>
</evidence>
<sequence>MKKSTGAPSEGFLPGKLFRTYEEQVELLESRGMVVEDADWAIKVLRRVSYYRLSGYWYSFREFKLDGSGRGDTFKAGTTFGDVLALYDFDVRLRAVVFTSLAPIELSIRALLGHELGRIDPQVHFRPELLGPTARKSGTATASSRFTNWSQKYENELNRSQEDFVKHHRERYGGQLPVWVAVEILDWGKMTHLYGLSPNAVRDAIAAEVDLTAAQLDSWLKSLNIVRNYAAHHGRMFNRVYALKPKLPESGRKPELASLESLKNRTFAQLALIQFLLTQLKVGDSRLIPAVMRSYPDVKIVPISRMGVPNGWNTHPLFA</sequence>
<dbReference type="Pfam" id="PF07751">
    <property type="entry name" value="Abi_2"/>
    <property type="match status" value="1"/>
</dbReference>
<name>A0ABP8WSI5_9MICC</name>
<gene>
    <name evidence="1" type="ORF">GCM10025781_10420</name>
</gene>
<proteinExistence type="predicted"/>
<reference evidence="2" key="1">
    <citation type="journal article" date="2019" name="Int. J. Syst. Evol. Microbiol.">
        <title>The Global Catalogue of Microorganisms (GCM) 10K type strain sequencing project: providing services to taxonomists for standard genome sequencing and annotation.</title>
        <authorList>
            <consortium name="The Broad Institute Genomics Platform"/>
            <consortium name="The Broad Institute Genome Sequencing Center for Infectious Disease"/>
            <person name="Wu L."/>
            <person name="Ma J."/>
        </authorList>
    </citation>
    <scope>NUCLEOTIDE SEQUENCE [LARGE SCALE GENOMIC DNA]</scope>
    <source>
        <strain evidence="2">JCM 18958</strain>
    </source>
</reference>
<evidence type="ECO:0000313" key="1">
    <source>
        <dbReference type="EMBL" id="GAA4694772.1"/>
    </source>
</evidence>
<dbReference type="Proteomes" id="UP001501446">
    <property type="component" value="Unassembled WGS sequence"/>
</dbReference>
<comment type="caution">
    <text evidence="1">The sequence shown here is derived from an EMBL/GenBank/DDBJ whole genome shotgun (WGS) entry which is preliminary data.</text>
</comment>
<dbReference type="InterPro" id="IPR011664">
    <property type="entry name" value="Abi_system_AbiD/AbiF-like"/>
</dbReference>
<protein>
    <submittedName>
        <fullName evidence="1">Abi family protein</fullName>
    </submittedName>
</protein>
<accession>A0ABP8WSI5</accession>
<dbReference type="EMBL" id="BAABLN010000010">
    <property type="protein sequence ID" value="GAA4694772.1"/>
    <property type="molecule type" value="Genomic_DNA"/>
</dbReference>
<keyword evidence="2" id="KW-1185">Reference proteome</keyword>